<dbReference type="EMBL" id="DF968080">
    <property type="protein sequence ID" value="GAP04218.1"/>
    <property type="molecule type" value="Genomic_DNA"/>
</dbReference>
<dbReference type="InterPro" id="IPR018076">
    <property type="entry name" value="T2SS_GspF_dom"/>
</dbReference>
<dbReference type="InterPro" id="IPR003004">
    <property type="entry name" value="GspF/PilC"/>
</dbReference>
<dbReference type="PRINTS" id="PR00812">
    <property type="entry name" value="BCTERIALGSPF"/>
</dbReference>
<sequence length="344" mass="37973">MRPQRKIRFSESDQVLFLAELGELTASGYALSLSLDVLASAHPGWQERLQTIRGQLEHGQPLATSLGKVLSPSVGIYLDLGQSHGNFDQTLTALASNFDQVLRYKQKLRQILTYPVILLVFLLSLVVGMETYLYPIFHALSAGQKGGQGPGSNPALFYLHGLAFLFGLVLVMIIISIFLLKRLAPLQRIQVVTRVPFLGTLMQTLLTYLLAEHLGILLLAGHTLPNVIDRFAALSAKKNGLVVAIAKRAQDAVQSGQTLQSWIGNQSYLKKPLATYLDRGFTGPVLGTYLTYYAKSEFQRFDRQVSRLLGLVQPLFFALIGLTIVLLYLAMLLPLYKNLGGMSI</sequence>
<dbReference type="STRING" id="709323.GCA_001047135_00763"/>
<proteinExistence type="inferred from homology"/>
<evidence type="ECO:0000313" key="9">
    <source>
        <dbReference type="EMBL" id="GAP04218.1"/>
    </source>
</evidence>
<evidence type="ECO:0000256" key="1">
    <source>
        <dbReference type="ARBA" id="ARBA00004651"/>
    </source>
</evidence>
<dbReference type="Proteomes" id="UP000064514">
    <property type="component" value="Unassembled WGS sequence"/>
</dbReference>
<dbReference type="InterPro" id="IPR042094">
    <property type="entry name" value="T2SS_GspF_sf"/>
</dbReference>
<keyword evidence="3" id="KW-1003">Cell membrane</keyword>
<dbReference type="PANTHER" id="PTHR30012">
    <property type="entry name" value="GENERAL SECRETION PATHWAY PROTEIN"/>
    <property type="match status" value="1"/>
</dbReference>
<dbReference type="Pfam" id="PF00482">
    <property type="entry name" value="T2SSF"/>
    <property type="match status" value="2"/>
</dbReference>
<organism evidence="9">
    <name type="scientific">Fructobacillus tropaeoli</name>
    <dbReference type="NCBI Taxonomy" id="709323"/>
    <lineage>
        <taxon>Bacteria</taxon>
        <taxon>Bacillati</taxon>
        <taxon>Bacillota</taxon>
        <taxon>Bacilli</taxon>
        <taxon>Lactobacillales</taxon>
        <taxon>Lactobacillaceae</taxon>
        <taxon>Fructobacillus</taxon>
    </lineage>
</organism>
<dbReference type="RefSeq" id="WP_059393648.1">
    <property type="nucleotide sequence ID" value="NZ_CAUZLZ010000006.1"/>
</dbReference>
<feature type="transmembrane region" description="Helical" evidence="7">
    <location>
        <begin position="315"/>
        <end position="336"/>
    </location>
</feature>
<evidence type="ECO:0000256" key="4">
    <source>
        <dbReference type="ARBA" id="ARBA00022692"/>
    </source>
</evidence>
<evidence type="ECO:0000256" key="3">
    <source>
        <dbReference type="ARBA" id="ARBA00022475"/>
    </source>
</evidence>
<reference evidence="9" key="1">
    <citation type="journal article" date="2015" name="BMC Genomics">
        <title>Comparative genomics of Fructobacillus spp. and Leuconostoc spp. reveals niche-specific evolution of Fructobacillus spp.</title>
        <authorList>
            <person name="Endo A."/>
            <person name="Tanizawa Y."/>
            <person name="Tanaka N."/>
            <person name="Maeno S."/>
            <person name="Kumar H."/>
            <person name="Shiwa Y."/>
            <person name="Okada S."/>
            <person name="Yoshikawa H."/>
            <person name="Dicks L."/>
            <person name="Nakagawa J."/>
            <person name="Arita M."/>
        </authorList>
    </citation>
    <scope>NUCLEOTIDE SEQUENCE [LARGE SCALE GENOMIC DNA]</scope>
    <source>
        <strain evidence="9">F214-1</strain>
    </source>
</reference>
<evidence type="ECO:0000256" key="7">
    <source>
        <dbReference type="SAM" id="Phobius"/>
    </source>
</evidence>
<dbReference type="AlphaFoldDB" id="A0A3F3H8P4"/>
<comment type="similarity">
    <text evidence="2">Belongs to the GSP F family.</text>
</comment>
<feature type="domain" description="Type II secretion system protein GspF" evidence="8">
    <location>
        <begin position="17"/>
        <end position="135"/>
    </location>
</feature>
<feature type="domain" description="Type II secretion system protein GspF" evidence="8">
    <location>
        <begin position="211"/>
        <end position="334"/>
    </location>
</feature>
<dbReference type="GO" id="GO:0005886">
    <property type="term" value="C:plasma membrane"/>
    <property type="evidence" value="ECO:0007669"/>
    <property type="project" value="UniProtKB-SubCell"/>
</dbReference>
<dbReference type="Gene3D" id="1.20.81.30">
    <property type="entry name" value="Type II secretion system (T2SS), domain F"/>
    <property type="match status" value="1"/>
</dbReference>
<keyword evidence="4 7" id="KW-0812">Transmembrane</keyword>
<evidence type="ECO:0000256" key="2">
    <source>
        <dbReference type="ARBA" id="ARBA00005745"/>
    </source>
</evidence>
<gene>
    <name evidence="9" type="primary">comGB</name>
    <name evidence="9" type="ORF">FTRO_0031600</name>
</gene>
<feature type="transmembrane region" description="Helical" evidence="7">
    <location>
        <begin position="157"/>
        <end position="179"/>
    </location>
</feature>
<feature type="transmembrane region" description="Helical" evidence="7">
    <location>
        <begin position="112"/>
        <end position="137"/>
    </location>
</feature>
<keyword evidence="5 7" id="KW-1133">Transmembrane helix</keyword>
<keyword evidence="6 7" id="KW-0472">Membrane</keyword>
<dbReference type="PANTHER" id="PTHR30012:SF0">
    <property type="entry name" value="TYPE II SECRETION SYSTEM PROTEIN F-RELATED"/>
    <property type="match status" value="1"/>
</dbReference>
<name>A0A3F3H8P4_9LACO</name>
<protein>
    <submittedName>
        <fullName evidence="9">ComG operon protein 2</fullName>
    </submittedName>
</protein>
<accession>A0A3F3H8P4</accession>
<evidence type="ECO:0000256" key="6">
    <source>
        <dbReference type="ARBA" id="ARBA00023136"/>
    </source>
</evidence>
<comment type="subcellular location">
    <subcellularLocation>
        <location evidence="1">Cell membrane</location>
        <topology evidence="1">Multi-pass membrane protein</topology>
    </subcellularLocation>
</comment>
<evidence type="ECO:0000259" key="8">
    <source>
        <dbReference type="Pfam" id="PF00482"/>
    </source>
</evidence>
<evidence type="ECO:0000256" key="5">
    <source>
        <dbReference type="ARBA" id="ARBA00022989"/>
    </source>
</evidence>